<sequence length="99" mass="11294">MHYVAFGLQDLFPDSPLRVFLLNNYETGDDMALRPIGQDELDNFQFDENGRLHWKGQTVLLEKRIRLETYQIVLATLAAVGAFAAGVHPFLVSFHLFGR</sequence>
<dbReference type="EMBL" id="CP018228">
    <property type="protein sequence ID" value="API52726.1"/>
    <property type="molecule type" value="Genomic_DNA"/>
</dbReference>
<dbReference type="Proteomes" id="UP000183050">
    <property type="component" value="Chromosome"/>
</dbReference>
<proteinExistence type="predicted"/>
<evidence type="ECO:0000313" key="2">
    <source>
        <dbReference type="EMBL" id="API52726.1"/>
    </source>
</evidence>
<keyword evidence="1" id="KW-0472">Membrane</keyword>
<dbReference type="AlphaFoldDB" id="A0A1L3ZAL2"/>
<keyword evidence="1" id="KW-1133">Transmembrane helix</keyword>
<protein>
    <submittedName>
        <fullName evidence="2">Uncharacterized protein</fullName>
    </submittedName>
</protein>
<keyword evidence="1" id="KW-0812">Transmembrane</keyword>
<gene>
    <name evidence="2" type="ORF">BMW22_14855</name>
</gene>
<reference evidence="2 3" key="1">
    <citation type="submission" date="2016-11" db="EMBL/GenBank/DDBJ databases">
        <title>Rhizobium leguminosarum bv. viciae strain Vaf12 isolated from Vavilovia formosa root nodules from Russia, Dagestan.</title>
        <authorList>
            <person name="Kimeklis A."/>
        </authorList>
    </citation>
    <scope>NUCLEOTIDE SEQUENCE [LARGE SCALE GENOMIC DNA]</scope>
    <source>
        <strain evidence="2 3">Vaf-108</strain>
    </source>
</reference>
<organism evidence="2 3">
    <name type="scientific">Rhizobium leguminosarum</name>
    <dbReference type="NCBI Taxonomy" id="384"/>
    <lineage>
        <taxon>Bacteria</taxon>
        <taxon>Pseudomonadati</taxon>
        <taxon>Pseudomonadota</taxon>
        <taxon>Alphaproteobacteria</taxon>
        <taxon>Hyphomicrobiales</taxon>
        <taxon>Rhizobiaceae</taxon>
        <taxon>Rhizobium/Agrobacterium group</taxon>
        <taxon>Rhizobium</taxon>
    </lineage>
</organism>
<evidence type="ECO:0000256" key="1">
    <source>
        <dbReference type="SAM" id="Phobius"/>
    </source>
</evidence>
<accession>A0A1L3ZAL2</accession>
<name>A0A1L3ZAL2_RHILE</name>
<feature type="transmembrane region" description="Helical" evidence="1">
    <location>
        <begin position="72"/>
        <end position="97"/>
    </location>
</feature>
<evidence type="ECO:0000313" key="3">
    <source>
        <dbReference type="Proteomes" id="UP000183050"/>
    </source>
</evidence>